<dbReference type="AlphaFoldDB" id="A0A7E6DI05"/>
<evidence type="ECO:0000313" key="3">
    <source>
        <dbReference type="Proteomes" id="UP000504628"/>
    </source>
</evidence>
<dbReference type="CTD" id="128656415"/>
<evidence type="ECO:0000313" key="4">
    <source>
        <dbReference type="RefSeq" id="XP_035878622.1"/>
    </source>
</evidence>
<feature type="domain" description="C2orf72-like C-terminal" evidence="2">
    <location>
        <begin position="130"/>
        <end position="279"/>
    </location>
</feature>
<evidence type="ECO:0000259" key="2">
    <source>
        <dbReference type="Pfam" id="PF15443"/>
    </source>
</evidence>
<protein>
    <submittedName>
        <fullName evidence="4">Uncharacterized protein C2orf72 homolog isoform X2</fullName>
    </submittedName>
</protein>
<dbReference type="InterPro" id="IPR027868">
    <property type="entry name" value="C2orf72-like_C"/>
</dbReference>
<dbReference type="GeneID" id="114494142"/>
<dbReference type="RefSeq" id="XP_035878622.1">
    <property type="nucleotide sequence ID" value="XM_036022729.1"/>
</dbReference>
<organism evidence="3 4">
    <name type="scientific">Phyllostomus discolor</name>
    <name type="common">pale spear-nosed bat</name>
    <dbReference type="NCBI Taxonomy" id="89673"/>
    <lineage>
        <taxon>Eukaryota</taxon>
        <taxon>Metazoa</taxon>
        <taxon>Chordata</taxon>
        <taxon>Craniata</taxon>
        <taxon>Vertebrata</taxon>
        <taxon>Euteleostomi</taxon>
        <taxon>Mammalia</taxon>
        <taxon>Eutheria</taxon>
        <taxon>Laurasiatheria</taxon>
        <taxon>Chiroptera</taxon>
        <taxon>Yangochiroptera</taxon>
        <taxon>Phyllostomidae</taxon>
        <taxon>Phyllostominae</taxon>
        <taxon>Phyllostomus</taxon>
    </lineage>
</organism>
<gene>
    <name evidence="4" type="primary">C4H2orf72</name>
</gene>
<dbReference type="PANTHER" id="PTHR35675:SF1">
    <property type="entry name" value="RIKEN CDNA 2810459M11 GENE"/>
    <property type="match status" value="1"/>
</dbReference>
<sequence>MNRELERLAAQPALLGEPPFQALVEAAGGRGQVLLVGELWEREQSRALLRDFARAVFPAEPAAGKPGNVVAEGAGPGAPRASLAPRTARARAIHSPLVFVLCRASSLAAREPRRRLREMLRDVRDRRAAGAALVGVLVAEAGPEDAVAPVLRRLEALLRTVFGSQVGGPVQAAAYSPSHPASSLAVQAAASRALQDASPARPEGAWERPGLPALLACFSWGPWSRRKDPYATSPSGPAHGHLQDPEEELALTVILPNGDCEDPGKASGACHGAVPAPPAAPEAAGDSR</sequence>
<keyword evidence="3" id="KW-1185">Reference proteome</keyword>
<accession>A0A7E6DI05</accession>
<dbReference type="Pfam" id="PF15443">
    <property type="entry name" value="DUF4630"/>
    <property type="match status" value="1"/>
</dbReference>
<dbReference type="Proteomes" id="UP000504628">
    <property type="component" value="Chromosome 4"/>
</dbReference>
<evidence type="ECO:0000256" key="1">
    <source>
        <dbReference type="SAM" id="MobiDB-lite"/>
    </source>
</evidence>
<feature type="region of interest" description="Disordered" evidence="1">
    <location>
        <begin position="229"/>
        <end position="288"/>
    </location>
</feature>
<name>A0A7E6DI05_9CHIR</name>
<reference evidence="4" key="1">
    <citation type="submission" date="2025-08" db="UniProtKB">
        <authorList>
            <consortium name="RefSeq"/>
        </authorList>
    </citation>
    <scope>IDENTIFICATION</scope>
    <source>
        <tissue evidence="4">Muscle</tissue>
    </source>
</reference>
<proteinExistence type="predicted"/>
<dbReference type="PANTHER" id="PTHR35675">
    <property type="entry name" value="HYPOTHETICAL PROTEIN LOC100362216"/>
    <property type="match status" value="1"/>
</dbReference>